<proteinExistence type="predicted"/>
<dbReference type="OrthoDB" id="2889938at2"/>
<keyword evidence="2" id="KW-1185">Reference proteome</keyword>
<reference evidence="1 2" key="1">
    <citation type="submission" date="2019-03" db="EMBL/GenBank/DDBJ databases">
        <authorList>
            <person name="Jensen L."/>
            <person name="Storgaard J."/>
            <person name="Sulaj E."/>
            <person name="Schramm A."/>
            <person name="Marshall I.P.G."/>
        </authorList>
    </citation>
    <scope>NUCLEOTIDE SEQUENCE [LARGE SCALE GENOMIC DNA]</scope>
    <source>
        <strain evidence="1 2">2017H2G3</strain>
    </source>
</reference>
<dbReference type="EMBL" id="SJTH01000006">
    <property type="protein sequence ID" value="TCJ04881.1"/>
    <property type="molecule type" value="Genomic_DNA"/>
</dbReference>
<comment type="caution">
    <text evidence="1">The sequence shown here is derived from an EMBL/GenBank/DDBJ whole genome shotgun (WGS) entry which is preliminary data.</text>
</comment>
<dbReference type="Proteomes" id="UP000293846">
    <property type="component" value="Unassembled WGS sequence"/>
</dbReference>
<gene>
    <name evidence="1" type="ORF">E0Y62_06575</name>
</gene>
<accession>A0A4R1B3R9</accession>
<dbReference type="AlphaFoldDB" id="A0A4R1B3R9"/>
<organism evidence="1 2">
    <name type="scientific">Cytobacillus praedii</name>
    <dbReference type="NCBI Taxonomy" id="1742358"/>
    <lineage>
        <taxon>Bacteria</taxon>
        <taxon>Bacillati</taxon>
        <taxon>Bacillota</taxon>
        <taxon>Bacilli</taxon>
        <taxon>Bacillales</taxon>
        <taxon>Bacillaceae</taxon>
        <taxon>Cytobacillus</taxon>
    </lineage>
</organism>
<dbReference type="RefSeq" id="WP_131236439.1">
    <property type="nucleotide sequence ID" value="NZ_SJTH01000006.1"/>
</dbReference>
<evidence type="ECO:0000313" key="2">
    <source>
        <dbReference type="Proteomes" id="UP000293846"/>
    </source>
</evidence>
<protein>
    <submittedName>
        <fullName evidence="1">Uncharacterized protein</fullName>
    </submittedName>
</protein>
<name>A0A4R1B3R9_9BACI</name>
<evidence type="ECO:0000313" key="1">
    <source>
        <dbReference type="EMBL" id="TCJ04881.1"/>
    </source>
</evidence>
<sequence length="117" mass="13107">MKQTISLDQTHKIMVAKAMKFYRGSLQGMGKRLFDIAFNKVLEMGKDSVDLDGMEMIYVTQALNSYGKKLSSLKEYEGAACYRSLASHIEKTRISFQREHSPILKKKKAASAGTLPA</sequence>